<keyword evidence="3" id="KW-1185">Reference proteome</keyword>
<gene>
    <name evidence="2" type="ORF">DPRO_2592</name>
</gene>
<dbReference type="SMART" id="SM00062">
    <property type="entry name" value="PBPb"/>
    <property type="match status" value="1"/>
</dbReference>
<accession>A0A2C8FC71</accession>
<protein>
    <recommendedName>
        <fullName evidence="1">Solute-binding protein family 3/N-terminal domain-containing protein</fullName>
    </recommendedName>
</protein>
<feature type="domain" description="Solute-binding protein family 3/N-terminal" evidence="1">
    <location>
        <begin position="31"/>
        <end position="252"/>
    </location>
</feature>
<evidence type="ECO:0000313" key="2">
    <source>
        <dbReference type="EMBL" id="SOB59501.1"/>
    </source>
</evidence>
<organism evidence="2 3">
    <name type="scientific">Pseudodesulfovibrio profundus</name>
    <dbReference type="NCBI Taxonomy" id="57320"/>
    <lineage>
        <taxon>Bacteria</taxon>
        <taxon>Pseudomonadati</taxon>
        <taxon>Thermodesulfobacteriota</taxon>
        <taxon>Desulfovibrionia</taxon>
        <taxon>Desulfovibrionales</taxon>
        <taxon>Desulfovibrionaceae</taxon>
    </lineage>
</organism>
<dbReference type="Pfam" id="PF00497">
    <property type="entry name" value="SBP_bac_3"/>
    <property type="match status" value="1"/>
</dbReference>
<dbReference type="InterPro" id="IPR001638">
    <property type="entry name" value="Solute-binding_3/MltF_N"/>
</dbReference>
<dbReference type="PANTHER" id="PTHR38834:SF3">
    <property type="entry name" value="SOLUTE-BINDING PROTEIN FAMILY 3_N-TERMINAL DOMAIN-CONTAINING PROTEIN"/>
    <property type="match status" value="1"/>
</dbReference>
<dbReference type="AlphaFoldDB" id="A0A2C8FC71"/>
<reference evidence="3" key="1">
    <citation type="submission" date="2017-09" db="EMBL/GenBank/DDBJ databases">
        <authorList>
            <person name="Regsiter A."/>
            <person name="William W."/>
        </authorList>
    </citation>
    <scope>NUCLEOTIDE SEQUENCE [LARGE SCALE GENOMIC DNA]</scope>
    <source>
        <strain evidence="3">500-1</strain>
    </source>
</reference>
<dbReference type="EMBL" id="LT907975">
    <property type="protein sequence ID" value="SOB59501.1"/>
    <property type="molecule type" value="Genomic_DNA"/>
</dbReference>
<proteinExistence type="predicted"/>
<name>A0A2C8FC71_9BACT</name>
<dbReference type="SUPFAM" id="SSF53850">
    <property type="entry name" value="Periplasmic binding protein-like II"/>
    <property type="match status" value="1"/>
</dbReference>
<dbReference type="KEGG" id="pprf:DPRO_2592"/>
<evidence type="ECO:0000259" key="1">
    <source>
        <dbReference type="SMART" id="SM00062"/>
    </source>
</evidence>
<dbReference type="Proteomes" id="UP000219215">
    <property type="component" value="Chromosome DPRO"/>
</dbReference>
<sequence>MDIGFKRIVSMLLHACVIMLLSSHSALAEKRLVVMTELAGSSAFLQDGKLDGQAVEIAREIMRRTGDTAEVVVMPWARGYETLQTRPNTVLLSTSRTAERENQFHWVGPILKLQWVMVGLKGANIQISCLDDAKKLNAIGTYINDARDQFLVRKGFTNLDRATNGLLNYKKLLHGRVDAIISSDLAVLSASRQLGVHPELFKVLFSIKDMDVYIAISDGTSMQKVKAWQDAFQSMQADGAYQAIQQKWYPFLSEQ</sequence>
<evidence type="ECO:0000313" key="3">
    <source>
        <dbReference type="Proteomes" id="UP000219215"/>
    </source>
</evidence>
<dbReference type="PANTHER" id="PTHR38834">
    <property type="entry name" value="PERIPLASMIC SUBSTRATE BINDING PROTEIN FAMILY 3"/>
    <property type="match status" value="1"/>
</dbReference>
<dbReference type="Gene3D" id="3.40.190.10">
    <property type="entry name" value="Periplasmic binding protein-like II"/>
    <property type="match status" value="2"/>
</dbReference>